<dbReference type="Gene3D" id="3.40.309.10">
    <property type="entry name" value="Aldehyde Dehydrogenase, Chain A, domain 2"/>
    <property type="match status" value="1"/>
</dbReference>
<dbReference type="Pfam" id="PF00171">
    <property type="entry name" value="Aldedh"/>
    <property type="match status" value="1"/>
</dbReference>
<dbReference type="Proteomes" id="UP000322225">
    <property type="component" value="Chromosome 7"/>
</dbReference>
<name>A0A5M6C223_9TREE</name>
<dbReference type="InterPro" id="IPR016161">
    <property type="entry name" value="Ald_DH/histidinol_DH"/>
</dbReference>
<dbReference type="NCBIfam" id="TIGR01722">
    <property type="entry name" value="MMSDH"/>
    <property type="match status" value="1"/>
</dbReference>
<dbReference type="GO" id="GO:0006210">
    <property type="term" value="P:thymine catabolic process"/>
    <property type="evidence" value="ECO:0007669"/>
    <property type="project" value="TreeGrafter"/>
</dbReference>
<dbReference type="InterPro" id="IPR016163">
    <property type="entry name" value="Ald_DH_C"/>
</dbReference>
<evidence type="ECO:0000256" key="3">
    <source>
        <dbReference type="ARBA" id="ARBA00023002"/>
    </source>
</evidence>
<dbReference type="InterPro" id="IPR016162">
    <property type="entry name" value="Ald_DH_N"/>
</dbReference>
<evidence type="ECO:0000256" key="4">
    <source>
        <dbReference type="ARBA" id="ARBA00023027"/>
    </source>
</evidence>
<dbReference type="KEGG" id="ksn:43588218"/>
<dbReference type="AlphaFoldDB" id="A0A5M6C223"/>
<dbReference type="EMBL" id="CP144057">
    <property type="protein sequence ID" value="WWD19705.1"/>
    <property type="molecule type" value="Genomic_DNA"/>
</dbReference>
<keyword evidence="6" id="KW-1185">Reference proteome</keyword>
<dbReference type="SUPFAM" id="SSF53720">
    <property type="entry name" value="ALDH-like"/>
    <property type="match status" value="1"/>
</dbReference>
<dbReference type="PANTHER" id="PTHR43866">
    <property type="entry name" value="MALONATE-SEMIALDEHYDE DEHYDROGENASE"/>
    <property type="match status" value="1"/>
</dbReference>
<dbReference type="OrthoDB" id="310895at2759"/>
<dbReference type="InterPro" id="IPR016160">
    <property type="entry name" value="Ald_DH_CS_CYS"/>
</dbReference>
<keyword evidence="3" id="KW-0560">Oxidoreductase</keyword>
<evidence type="ECO:0000313" key="6">
    <source>
        <dbReference type="Proteomes" id="UP000322225"/>
    </source>
</evidence>
<evidence type="ECO:0000256" key="1">
    <source>
        <dbReference type="ARBA" id="ARBA00009986"/>
    </source>
</evidence>
<dbReference type="FunFam" id="3.40.605.10:FF:000003">
    <property type="entry name" value="Methylmalonate-semialdehyde dehydrogenase [acylating]"/>
    <property type="match status" value="1"/>
</dbReference>
<sequence>MIRTTTARPLSLSLSMRLRATAPATRSFASPALASSSSSSSKVEKGTLSPLALKAAEEVSSKWRGTTATGGKTMNYIGGEFTESKAEKWLEVRDPSTQTLLTTVPETTADEFAQAVEAASQAYKTWSKTSIMRRQRVMFELQHLIRQHSPDIAKSIVLEQGKTFADAQGDVGRGLQVVETATAITSTLLGDKLEVSQDMDTFSRRLPLGVTAAITPFNFPAMIVLWSAALATVTGNTLIVKPSERDPGATMIIAELCERAGVPPGVINVVHGSAPTVNRICDDPAIKAISFVGGDKAGKHIYDRATPLGKRVQANLGAKNHAVIMPDANKNLTLNAVAGAAFGAAGQRCMALSVAIFVGTAREWIPELIERAKELKVSGGFEEGTDLGPVISPEAKTRIESYIASVEEEGGKVLLDGRGCTVPEYPHGNFVGPTVVEAVTTMKAYKDEIFGPVLTIVSADTLDDAIAIVNANRYGNGASVFTNSGSTARKFELEAEPGQIGVNVAVPVPLPMFNWSGNKGSFKGDIPFYGKSGLDFYTQRKTTTSLWPAADAVGNRASVHMPQIH</sequence>
<dbReference type="InterPro" id="IPR010061">
    <property type="entry name" value="MeMal-semiAld_DH"/>
</dbReference>
<gene>
    <name evidence="5" type="ORF">CI109_104169</name>
</gene>
<reference evidence="5" key="2">
    <citation type="submission" date="2024-01" db="EMBL/GenBank/DDBJ databases">
        <title>Comparative genomics of Cryptococcus and Kwoniella reveals pathogenesis evolution and contrasting modes of karyotype evolution via chromosome fusion or intercentromeric recombination.</title>
        <authorList>
            <person name="Coelho M.A."/>
            <person name="David-Palma M."/>
            <person name="Shea T."/>
            <person name="Bowers K."/>
            <person name="McGinley-Smith S."/>
            <person name="Mohammad A.W."/>
            <person name="Gnirke A."/>
            <person name="Yurkov A.M."/>
            <person name="Nowrousian M."/>
            <person name="Sun S."/>
            <person name="Cuomo C.A."/>
            <person name="Heitman J."/>
        </authorList>
    </citation>
    <scope>NUCLEOTIDE SEQUENCE</scope>
    <source>
        <strain evidence="5">CBS 12478</strain>
    </source>
</reference>
<dbReference type="Gene3D" id="3.40.605.10">
    <property type="entry name" value="Aldehyde Dehydrogenase, Chain A, domain 1"/>
    <property type="match status" value="1"/>
</dbReference>
<dbReference type="GO" id="GO:0006574">
    <property type="term" value="P:L-valine catabolic process"/>
    <property type="evidence" value="ECO:0007669"/>
    <property type="project" value="TreeGrafter"/>
</dbReference>
<evidence type="ECO:0000256" key="2">
    <source>
        <dbReference type="ARBA" id="ARBA00013048"/>
    </source>
</evidence>
<dbReference type="FunFam" id="3.40.309.10:FF:000002">
    <property type="entry name" value="Methylmalonate-semialdehyde dehydrogenase (Acylating)"/>
    <property type="match status" value="1"/>
</dbReference>
<comment type="similarity">
    <text evidence="1">Belongs to the aldehyde dehydrogenase family.</text>
</comment>
<dbReference type="GO" id="GO:0005739">
    <property type="term" value="C:mitochondrion"/>
    <property type="evidence" value="ECO:0007669"/>
    <property type="project" value="TreeGrafter"/>
</dbReference>
<keyword evidence="4" id="KW-0520">NAD</keyword>
<evidence type="ECO:0000313" key="5">
    <source>
        <dbReference type="EMBL" id="WWD19705.1"/>
    </source>
</evidence>
<accession>A0A5M6C223</accession>
<dbReference type="RefSeq" id="XP_031861689.1">
    <property type="nucleotide sequence ID" value="XM_032004087.1"/>
</dbReference>
<dbReference type="PROSITE" id="PS00070">
    <property type="entry name" value="ALDEHYDE_DEHYDR_CYS"/>
    <property type="match status" value="1"/>
</dbReference>
<dbReference type="CDD" id="cd07085">
    <property type="entry name" value="ALDH_F6_MMSDH"/>
    <property type="match status" value="1"/>
</dbReference>
<dbReference type="GeneID" id="43588218"/>
<dbReference type="GO" id="GO:0004491">
    <property type="term" value="F:methylmalonate-semialdehyde dehydrogenase (acylating, NAD) activity"/>
    <property type="evidence" value="ECO:0007669"/>
    <property type="project" value="UniProtKB-EC"/>
</dbReference>
<organism evidence="5 6">
    <name type="scientific">Kwoniella shandongensis</name>
    <dbReference type="NCBI Taxonomy" id="1734106"/>
    <lineage>
        <taxon>Eukaryota</taxon>
        <taxon>Fungi</taxon>
        <taxon>Dikarya</taxon>
        <taxon>Basidiomycota</taxon>
        <taxon>Agaricomycotina</taxon>
        <taxon>Tremellomycetes</taxon>
        <taxon>Tremellales</taxon>
        <taxon>Cryptococcaceae</taxon>
        <taxon>Kwoniella</taxon>
    </lineage>
</organism>
<reference evidence="5" key="1">
    <citation type="submission" date="2017-08" db="EMBL/GenBank/DDBJ databases">
        <authorList>
            <person name="Cuomo C."/>
            <person name="Billmyre B."/>
            <person name="Heitman J."/>
        </authorList>
    </citation>
    <scope>NUCLEOTIDE SEQUENCE</scope>
    <source>
        <strain evidence="5">CBS 12478</strain>
    </source>
</reference>
<protein>
    <recommendedName>
        <fullName evidence="2">methylmalonate-semialdehyde dehydrogenase (CoA acylating)</fullName>
        <ecNumber evidence="2">1.2.1.27</ecNumber>
    </recommendedName>
</protein>
<dbReference type="EC" id="1.2.1.27" evidence="2"/>
<proteinExistence type="inferred from homology"/>
<dbReference type="InterPro" id="IPR015590">
    <property type="entry name" value="Aldehyde_DH_dom"/>
</dbReference>
<dbReference type="PANTHER" id="PTHR43866:SF3">
    <property type="entry name" value="METHYLMALONATE-SEMIALDEHYDE DEHYDROGENASE [ACYLATING], MITOCHONDRIAL"/>
    <property type="match status" value="1"/>
</dbReference>